<protein>
    <submittedName>
        <fullName evidence="1">Uncharacterized protein</fullName>
    </submittedName>
</protein>
<dbReference type="Proteomes" id="UP000254396">
    <property type="component" value="Unassembled WGS sequence"/>
</dbReference>
<proteinExistence type="predicted"/>
<sequence length="33" mass="3568">MKNKLTVLICATILSTWAVPTQNAFAEETGNDS</sequence>
<gene>
    <name evidence="1" type="ORF">NCTC13379_03468</name>
</gene>
<organism evidence="1 2">
    <name type="scientific">Enterococcus faecalis</name>
    <name type="common">Streptococcus faecalis</name>
    <dbReference type="NCBI Taxonomy" id="1351"/>
    <lineage>
        <taxon>Bacteria</taxon>
        <taxon>Bacillati</taxon>
        <taxon>Bacillota</taxon>
        <taxon>Bacilli</taxon>
        <taxon>Lactobacillales</taxon>
        <taxon>Enterococcaceae</taxon>
        <taxon>Enterococcus</taxon>
    </lineage>
</organism>
<name>A0AAX2KVW1_ENTFL</name>
<reference evidence="1 2" key="1">
    <citation type="submission" date="2018-06" db="EMBL/GenBank/DDBJ databases">
        <authorList>
            <consortium name="Pathogen Informatics"/>
            <person name="Doyle S."/>
        </authorList>
    </citation>
    <scope>NUCLEOTIDE SEQUENCE [LARGE SCALE GENOMIC DNA]</scope>
    <source>
        <strain evidence="1 2">NCTC13379</strain>
    </source>
</reference>
<comment type="caution">
    <text evidence="1">The sequence shown here is derived from an EMBL/GenBank/DDBJ whole genome shotgun (WGS) entry which is preliminary data.</text>
</comment>
<evidence type="ECO:0000313" key="1">
    <source>
        <dbReference type="EMBL" id="STQ83023.1"/>
    </source>
</evidence>
<dbReference type="AlphaFoldDB" id="A0AAX2KVW1"/>
<accession>A0AAX2KVW1</accession>
<dbReference type="EMBL" id="UGIX01000004">
    <property type="protein sequence ID" value="STQ83023.1"/>
    <property type="molecule type" value="Genomic_DNA"/>
</dbReference>
<evidence type="ECO:0000313" key="2">
    <source>
        <dbReference type="Proteomes" id="UP000254396"/>
    </source>
</evidence>